<comment type="cofactor">
    <cofactor evidence="1">
        <name>heme</name>
        <dbReference type="ChEBI" id="CHEBI:30413"/>
    </cofactor>
</comment>
<dbReference type="KEGG" id="nph:NP_1422A"/>
<proteinExistence type="inferred from homology"/>
<evidence type="ECO:0000256" key="5">
    <source>
        <dbReference type="ARBA" id="ARBA00022621"/>
    </source>
</evidence>
<organism evidence="9 10">
    <name type="scientific">Natronomonas pharaonis (strain ATCC 35678 / DSM 2160 / CIP 103997 / JCM 8858 / NBRC 14720 / NCIMB 2260 / Gabara)</name>
    <name type="common">Halobacterium pharaonis</name>
    <dbReference type="NCBI Taxonomy" id="348780"/>
    <lineage>
        <taxon>Archaea</taxon>
        <taxon>Methanobacteriati</taxon>
        <taxon>Methanobacteriota</taxon>
        <taxon>Stenosarchaea group</taxon>
        <taxon>Halobacteria</taxon>
        <taxon>Halobacteriales</taxon>
        <taxon>Natronomonadaceae</taxon>
        <taxon>Natronomonas</taxon>
    </lineage>
</organism>
<evidence type="ECO:0000256" key="4">
    <source>
        <dbReference type="ARBA" id="ARBA00022617"/>
    </source>
</evidence>
<keyword evidence="5" id="KW-0561">Oxygen transport</keyword>
<dbReference type="GO" id="GO:0020037">
    <property type="term" value="F:heme binding"/>
    <property type="evidence" value="ECO:0007669"/>
    <property type="project" value="InterPro"/>
</dbReference>
<evidence type="ECO:0000256" key="1">
    <source>
        <dbReference type="ARBA" id="ARBA00001971"/>
    </source>
</evidence>
<dbReference type="InterPro" id="IPR044203">
    <property type="entry name" value="GlbO/GLB3-like"/>
</dbReference>
<evidence type="ECO:0000256" key="7">
    <source>
        <dbReference type="ARBA" id="ARBA00023004"/>
    </source>
</evidence>
<dbReference type="InterPro" id="IPR001486">
    <property type="entry name" value="Hemoglobin_trunc"/>
</dbReference>
<dbReference type="EnsemblBacteria" id="CAI48802">
    <property type="protein sequence ID" value="CAI48802"/>
    <property type="gene ID" value="NP_1422A"/>
</dbReference>
<dbReference type="InterPro" id="IPR009050">
    <property type="entry name" value="Globin-like_sf"/>
</dbReference>
<keyword evidence="7" id="KW-0408">Iron</keyword>
<evidence type="ECO:0000313" key="10">
    <source>
        <dbReference type="Proteomes" id="UP000002698"/>
    </source>
</evidence>
<dbReference type="AlphaFoldDB" id="A0A1U7EUY5"/>
<dbReference type="PANTHER" id="PTHR47366:SF2">
    <property type="entry name" value="CHROMOSOME UNDETERMINED SCAFFOLD_37, WHOLE GENOME SHOTGUN SEQUENCE"/>
    <property type="match status" value="1"/>
</dbReference>
<evidence type="ECO:0000256" key="8">
    <source>
        <dbReference type="ARBA" id="ARBA00034496"/>
    </source>
</evidence>
<dbReference type="Gene3D" id="1.10.490.10">
    <property type="entry name" value="Globins"/>
    <property type="match status" value="1"/>
</dbReference>
<dbReference type="SUPFAM" id="SSF46458">
    <property type="entry name" value="Globin-like"/>
    <property type="match status" value="1"/>
</dbReference>
<dbReference type="InterPro" id="IPR019795">
    <property type="entry name" value="Globin_bac-like_CS"/>
</dbReference>
<evidence type="ECO:0000256" key="6">
    <source>
        <dbReference type="ARBA" id="ARBA00022723"/>
    </source>
</evidence>
<dbReference type="InterPro" id="IPR012292">
    <property type="entry name" value="Globin/Proto"/>
</dbReference>
<dbReference type="GO" id="GO:0046872">
    <property type="term" value="F:metal ion binding"/>
    <property type="evidence" value="ECO:0007669"/>
    <property type="project" value="UniProtKB-KW"/>
</dbReference>
<dbReference type="GeneID" id="3701145"/>
<keyword evidence="6" id="KW-0479">Metal-binding</keyword>
<dbReference type="RefSeq" id="WP_011322437.1">
    <property type="nucleotide sequence ID" value="NC_007426.1"/>
</dbReference>
<accession>A0A1U7EUY5</accession>
<keyword evidence="4" id="KW-0349">Heme</keyword>
<comment type="similarity">
    <text evidence="8">Belongs to the truncated hemoglobin family. Group II subfamily.</text>
</comment>
<dbReference type="CDD" id="cd00454">
    <property type="entry name" value="TrHb1_N"/>
    <property type="match status" value="1"/>
</dbReference>
<reference evidence="9 10" key="1">
    <citation type="journal article" date="2005" name="Genome Res.">
        <title>Living with two extremes: conclusions from the genome sequence of Natronomonas pharaonis.</title>
        <authorList>
            <person name="Falb M."/>
            <person name="Pfeiffer F."/>
            <person name="Palm P."/>
            <person name="Rodewald K."/>
            <person name="Hickmann V."/>
            <person name="Tittor J."/>
            <person name="Oesterhelt D."/>
        </authorList>
    </citation>
    <scope>NUCLEOTIDE SEQUENCE [LARGE SCALE GENOMIC DNA]</scope>
    <source>
        <strain evidence="10">ATCC 35678 / DSM 2160 / CIP 103997 / JCM 8858 / NBRC 14720 / NCIMB 2260 / Gabara</strain>
    </source>
</reference>
<dbReference type="OrthoDB" id="313164at2157"/>
<dbReference type="HOGENOM" id="CLU_103526_2_1_2"/>
<dbReference type="PIRSF" id="PIRSF002030">
    <property type="entry name" value="Globin_Protozoa/Cyanobacteria"/>
    <property type="match status" value="1"/>
</dbReference>
<gene>
    <name evidence="9" type="ordered locus">NP_1422A</name>
</gene>
<protein>
    <submittedName>
        <fullName evidence="9">Globin family protein</fullName>
    </submittedName>
</protein>
<sequence>MTETLYERLGGKESIAAVVDRFYDRMLDDERVSHHFEEVDMQQQRAQQTLFLCSLTGGPVEYTGEDMEPAHDHLGITEAEFDVTVDHLEAALEAFDVPERERTEVLEAVAGFRADIVSA</sequence>
<evidence type="ECO:0000313" key="9">
    <source>
        <dbReference type="EMBL" id="CAI48802.1"/>
    </source>
</evidence>
<dbReference type="STRING" id="348780.NP_1422A"/>
<dbReference type="Pfam" id="PF01152">
    <property type="entry name" value="Bac_globin"/>
    <property type="match status" value="1"/>
</dbReference>
<dbReference type="Proteomes" id="UP000002698">
    <property type="component" value="Chromosome"/>
</dbReference>
<name>A0A1U7EUY5_NATPD</name>
<dbReference type="GO" id="GO:0005344">
    <property type="term" value="F:oxygen carrier activity"/>
    <property type="evidence" value="ECO:0007669"/>
    <property type="project" value="UniProtKB-KW"/>
</dbReference>
<dbReference type="PROSITE" id="PS01213">
    <property type="entry name" value="GLOBIN_FAM_2"/>
    <property type="match status" value="1"/>
</dbReference>
<keyword evidence="10" id="KW-1185">Reference proteome</keyword>
<dbReference type="EMBL" id="CR936257">
    <property type="protein sequence ID" value="CAI48802.1"/>
    <property type="molecule type" value="Genomic_DNA"/>
</dbReference>
<keyword evidence="3" id="KW-0813">Transport</keyword>
<dbReference type="PANTHER" id="PTHR47366">
    <property type="entry name" value="TWO-ON-TWO HEMOGLOBIN-3"/>
    <property type="match status" value="1"/>
</dbReference>
<dbReference type="GO" id="GO:0019825">
    <property type="term" value="F:oxygen binding"/>
    <property type="evidence" value="ECO:0007669"/>
    <property type="project" value="InterPro"/>
</dbReference>
<comment type="similarity">
    <text evidence="2">Belongs to the truncated hemoglobin family. Group I subfamily.</text>
</comment>
<dbReference type="InterPro" id="IPR016339">
    <property type="entry name" value="Hemoglobin_trunc_I"/>
</dbReference>
<evidence type="ECO:0000256" key="2">
    <source>
        <dbReference type="ARBA" id="ARBA00009660"/>
    </source>
</evidence>
<dbReference type="eggNOG" id="arCOG06333">
    <property type="taxonomic scope" value="Archaea"/>
</dbReference>
<evidence type="ECO:0000256" key="3">
    <source>
        <dbReference type="ARBA" id="ARBA00022448"/>
    </source>
</evidence>